<dbReference type="Gene3D" id="3.40.1350.10">
    <property type="match status" value="1"/>
</dbReference>
<reference evidence="7" key="1">
    <citation type="submission" date="2017-01" db="EMBL/GenBank/DDBJ databases">
        <title>Comparative genomics of anhydrobiosis in the tardigrade Hypsibius dujardini.</title>
        <authorList>
            <person name="Yoshida Y."/>
            <person name="Koutsovoulos G."/>
            <person name="Laetsch D."/>
            <person name="Stevens L."/>
            <person name="Kumar S."/>
            <person name="Horikawa D."/>
            <person name="Ishino K."/>
            <person name="Komine S."/>
            <person name="Tomita M."/>
            <person name="Blaxter M."/>
            <person name="Arakawa K."/>
        </authorList>
    </citation>
    <scope>NUCLEOTIDE SEQUENCE [LARGE SCALE GENOMIC DNA]</scope>
    <source>
        <strain evidence="7">Z151</strain>
    </source>
</reference>
<comment type="caution">
    <text evidence="6">The sequence shown here is derived from an EMBL/GenBank/DDBJ whole genome shotgun (WGS) entry which is preliminary data.</text>
</comment>
<dbReference type="OrthoDB" id="10249562at2759"/>
<dbReference type="CDD" id="cd22363">
    <property type="entry name" value="tRNA-intron_lyase_C"/>
    <property type="match status" value="1"/>
</dbReference>
<dbReference type="InterPro" id="IPR006676">
    <property type="entry name" value="tRNA_splic"/>
</dbReference>
<dbReference type="GO" id="GO:0000214">
    <property type="term" value="C:tRNA-intron endonuclease complex"/>
    <property type="evidence" value="ECO:0007669"/>
    <property type="project" value="TreeGrafter"/>
</dbReference>
<keyword evidence="7" id="KW-1185">Reference proteome</keyword>
<dbReference type="GO" id="GO:0000379">
    <property type="term" value="P:tRNA-type intron splice site recognition and cleavage"/>
    <property type="evidence" value="ECO:0007669"/>
    <property type="project" value="TreeGrafter"/>
</dbReference>
<dbReference type="Proteomes" id="UP000192578">
    <property type="component" value="Unassembled WGS sequence"/>
</dbReference>
<proteinExistence type="inferred from homology"/>
<feature type="domain" description="tRNA intron endonuclease catalytic" evidence="5">
    <location>
        <begin position="216"/>
        <end position="289"/>
    </location>
</feature>
<dbReference type="PANTHER" id="PTHR21227:SF0">
    <property type="entry name" value="TRNA-SPLICING ENDONUCLEASE SUBUNIT SEN2"/>
    <property type="match status" value="1"/>
</dbReference>
<evidence type="ECO:0000313" key="7">
    <source>
        <dbReference type="Proteomes" id="UP000192578"/>
    </source>
</evidence>
<feature type="compositionally biased region" description="Gly residues" evidence="4">
    <location>
        <begin position="66"/>
        <end position="80"/>
    </location>
</feature>
<accession>A0A1W0WS24</accession>
<protein>
    <recommendedName>
        <fullName evidence="2">tRNA-intron lyase</fullName>
        <ecNumber evidence="2">4.6.1.16</ecNumber>
    </recommendedName>
</protein>
<dbReference type="GO" id="GO:0005737">
    <property type="term" value="C:cytoplasm"/>
    <property type="evidence" value="ECO:0007669"/>
    <property type="project" value="TreeGrafter"/>
</dbReference>
<dbReference type="AlphaFoldDB" id="A0A1W0WS24"/>
<dbReference type="InterPro" id="IPR006677">
    <property type="entry name" value="tRNA_intron_Endonuc_cat-like"/>
</dbReference>
<evidence type="ECO:0000256" key="3">
    <source>
        <dbReference type="ARBA" id="ARBA00034031"/>
    </source>
</evidence>
<name>A0A1W0WS24_HYPEX</name>
<dbReference type="SUPFAM" id="SSF53032">
    <property type="entry name" value="tRNA-intron endonuclease catalytic domain-like"/>
    <property type="match status" value="1"/>
</dbReference>
<feature type="region of interest" description="Disordered" evidence="4">
    <location>
        <begin position="63"/>
        <end position="89"/>
    </location>
</feature>
<dbReference type="Pfam" id="PF01974">
    <property type="entry name" value="tRNA_int_endo"/>
    <property type="match status" value="1"/>
</dbReference>
<evidence type="ECO:0000256" key="4">
    <source>
        <dbReference type="SAM" id="MobiDB-lite"/>
    </source>
</evidence>
<dbReference type="GO" id="GO:0003676">
    <property type="term" value="F:nucleic acid binding"/>
    <property type="evidence" value="ECO:0007669"/>
    <property type="project" value="InterPro"/>
</dbReference>
<dbReference type="EC" id="4.6.1.16" evidence="2"/>
<evidence type="ECO:0000313" key="6">
    <source>
        <dbReference type="EMBL" id="OQV18001.1"/>
    </source>
</evidence>
<organism evidence="6 7">
    <name type="scientific">Hypsibius exemplaris</name>
    <name type="common">Freshwater tardigrade</name>
    <dbReference type="NCBI Taxonomy" id="2072580"/>
    <lineage>
        <taxon>Eukaryota</taxon>
        <taxon>Metazoa</taxon>
        <taxon>Ecdysozoa</taxon>
        <taxon>Tardigrada</taxon>
        <taxon>Eutardigrada</taxon>
        <taxon>Parachela</taxon>
        <taxon>Hypsibioidea</taxon>
        <taxon>Hypsibiidae</taxon>
        <taxon>Hypsibius</taxon>
    </lineage>
</organism>
<dbReference type="InterPro" id="IPR011856">
    <property type="entry name" value="tRNA_endonuc-like_dom_sf"/>
</dbReference>
<comment type="similarity">
    <text evidence="1">Belongs to the tRNA-intron endonuclease family.</text>
</comment>
<sequence>MDPPPPRDPPSFHLTTQLLQRPQLPPGKFRHHGGLQAPLPGRTQRPVLPLVPVNYRKSIAKVKPRGGQGFRGGRGGGRGGFNRFPKNTEAVPFPQPHDGFYIKGVLVGAQVFLYDGVAYRFLRTHRGSFGQSNRQKRQENGSRPRQFGLAYDPESGIFPPSTHVQPVATLNLYEAYFLCHVAPCLEIWDGITRELLSPGVLMVTFTDLRPHFPYFFAAYCHFRMLNYVVMSGIKFGTDFVLYEYGPLKSHSIYMAYIVVPGIRDPSMGLVDTLQRIANAAKKDALLVRVAADHLSLDELNLPGCFAQMQITEIIVRRRERIYDQPVLNPQDPPPVPQNLRGLLSRSPAFPRPSLIQPYLRGASLPNWASPGFRGTPLRLSQDRPRRREGFTFPTVFLGVRRVFRGRSVARNPTVPPPVRAPVFRGLGLWSSRRGELQIRRPGFGIKWVQPAPSTHL</sequence>
<dbReference type="InterPro" id="IPR036167">
    <property type="entry name" value="tRNA_intron_Endo_cat-like_sf"/>
</dbReference>
<comment type="catalytic activity">
    <reaction evidence="3">
        <text>pretRNA = a 3'-half-tRNA molecule with a 5'-OH end + a 5'-half-tRNA molecule with a 2',3'-cyclic phosphate end + an intron with a 2',3'-cyclic phosphate and a 5'-hydroxyl terminus.</text>
        <dbReference type="EC" id="4.6.1.16"/>
    </reaction>
</comment>
<dbReference type="GO" id="GO:0000213">
    <property type="term" value="F:tRNA-intron lyase activity"/>
    <property type="evidence" value="ECO:0007669"/>
    <property type="project" value="UniProtKB-EC"/>
</dbReference>
<dbReference type="EMBL" id="MTYJ01000054">
    <property type="protein sequence ID" value="OQV18001.1"/>
    <property type="molecule type" value="Genomic_DNA"/>
</dbReference>
<dbReference type="PANTHER" id="PTHR21227">
    <property type="entry name" value="TRNA-SPLICING ENDONUCLEASE SUBUNIT SEN2"/>
    <property type="match status" value="1"/>
</dbReference>
<evidence type="ECO:0000256" key="2">
    <source>
        <dbReference type="ARBA" id="ARBA00012573"/>
    </source>
</evidence>
<evidence type="ECO:0000256" key="1">
    <source>
        <dbReference type="ARBA" id="ARBA00008078"/>
    </source>
</evidence>
<feature type="region of interest" description="Disordered" evidence="4">
    <location>
        <begin position="23"/>
        <end position="45"/>
    </location>
</feature>
<evidence type="ECO:0000259" key="5">
    <source>
        <dbReference type="Pfam" id="PF01974"/>
    </source>
</evidence>
<gene>
    <name evidence="6" type="ORF">BV898_07943</name>
</gene>